<dbReference type="Gene3D" id="1.10.10.10">
    <property type="entry name" value="Winged helix-like DNA-binding domain superfamily/Winged helix DNA-binding domain"/>
    <property type="match status" value="1"/>
</dbReference>
<dbReference type="EMBL" id="QNVI01000002">
    <property type="protein sequence ID" value="TDA40526.1"/>
    <property type="molecule type" value="Genomic_DNA"/>
</dbReference>
<dbReference type="Proteomes" id="UP000317265">
    <property type="component" value="Unassembled WGS sequence"/>
</dbReference>
<dbReference type="Proteomes" id="UP000316080">
    <property type="component" value="Unassembled WGS sequence"/>
</dbReference>
<reference evidence="2 4" key="1">
    <citation type="journal article" date="2019" name="Nat. Microbiol.">
        <title>Expanding anaerobic alkane metabolism in the domain of Archaea.</title>
        <authorList>
            <person name="Wang Y."/>
            <person name="Wegener G."/>
            <person name="Hou J."/>
            <person name="Wang F."/>
            <person name="Xiao X."/>
        </authorList>
    </citation>
    <scope>NUCLEOTIDE SEQUENCE [LARGE SCALE GENOMIC DNA]</scope>
    <source>
        <strain evidence="2">WYZ-LMO11</strain>
    </source>
</reference>
<protein>
    <submittedName>
        <fullName evidence="2">Uncharacterized protein</fullName>
    </submittedName>
</protein>
<evidence type="ECO:0000313" key="2">
    <source>
        <dbReference type="EMBL" id="TDA40526.1"/>
    </source>
</evidence>
<dbReference type="Gene3D" id="6.10.140.1230">
    <property type="match status" value="1"/>
</dbReference>
<dbReference type="InterPro" id="IPR036388">
    <property type="entry name" value="WH-like_DNA-bd_sf"/>
</dbReference>
<sequence length="250" mass="29109">MGDIFKFFKHTPPLENRIDNAITILFQQKKKLEFLNIKIKNKEKILFNYIVSFIKQNNLIRAKIYANELAEIRKLIKNINKSILIHEQIILRLETIKEIEIVFSQLNQTLNAIKDVIIEVNKIMPELSSNLDIINNIAQDLTINTGIREIEQPIVRSSECNNIIKEASELLEERLKENIPIPPTNLNNKIDKYLIDYVKRKNGEFDINEFCKITKIPKEEILRTIEKLSNKGLIRILVAEEALNGIYGCE</sequence>
<accession>A0A523BHW8</accession>
<comment type="caution">
    <text evidence="2">The sequence shown here is derived from an EMBL/GenBank/DDBJ whole genome shotgun (WGS) entry which is preliminary data.</text>
</comment>
<reference evidence="1 3" key="2">
    <citation type="journal article" date="2019" name="Nat. Microbiol.">
        <title>Wide diversity of methane and short-chain alkane metabolisms in uncultured archaea.</title>
        <authorList>
            <person name="Borrel G."/>
            <person name="Adam P.S."/>
            <person name="McKay L.J."/>
            <person name="Chen L.X."/>
            <person name="Sierra-Garcia I.N."/>
            <person name="Sieber C.M."/>
            <person name="Letourneur Q."/>
            <person name="Ghozlane A."/>
            <person name="Andersen G.L."/>
            <person name="Li W.J."/>
            <person name="Hallam S.J."/>
            <person name="Muyzer G."/>
            <person name="de Oliveira V.M."/>
            <person name="Inskeep W.P."/>
            <person name="Banfield J.F."/>
            <person name="Gribaldo S."/>
        </authorList>
    </citation>
    <scope>NUCLEOTIDE SEQUENCE [LARGE SCALE GENOMIC DNA]</scope>
    <source>
        <strain evidence="1">Verst-YHS</strain>
    </source>
</reference>
<name>A0A523BHW8_9CREN</name>
<evidence type="ECO:0000313" key="1">
    <source>
        <dbReference type="EMBL" id="RZN55984.1"/>
    </source>
</evidence>
<dbReference type="EMBL" id="RXIH01000032">
    <property type="protein sequence ID" value="RZN55984.1"/>
    <property type="molecule type" value="Genomic_DNA"/>
</dbReference>
<gene>
    <name evidence="2" type="ORF">DSO09_00190</name>
    <name evidence="1" type="ORF">EF809_03880</name>
</gene>
<evidence type="ECO:0000313" key="4">
    <source>
        <dbReference type="Proteomes" id="UP000317265"/>
    </source>
</evidence>
<proteinExistence type="predicted"/>
<organism evidence="2 4">
    <name type="scientific">Thermoproteota archaeon</name>
    <dbReference type="NCBI Taxonomy" id="2056631"/>
    <lineage>
        <taxon>Archaea</taxon>
        <taxon>Thermoproteota</taxon>
    </lineage>
</organism>
<evidence type="ECO:0000313" key="3">
    <source>
        <dbReference type="Proteomes" id="UP000316080"/>
    </source>
</evidence>
<dbReference type="AlphaFoldDB" id="A0A523BHW8"/>